<dbReference type="Gene3D" id="3.30.2010.10">
    <property type="entry name" value="Metalloproteases ('zincins'), catalytic domain"/>
    <property type="match status" value="1"/>
</dbReference>
<evidence type="ECO:0000313" key="2">
    <source>
        <dbReference type="EMBL" id="TDS87276.1"/>
    </source>
</evidence>
<dbReference type="AlphaFoldDB" id="A0A4R7G773"/>
<dbReference type="InterPro" id="IPR053136">
    <property type="entry name" value="UTP_pyrophosphatase-like"/>
</dbReference>
<proteinExistence type="predicted"/>
<evidence type="ECO:0000259" key="1">
    <source>
        <dbReference type="Pfam" id="PF01863"/>
    </source>
</evidence>
<keyword evidence="3" id="KW-1185">Reference proteome</keyword>
<gene>
    <name evidence="2" type="ORF">EV640_10158</name>
</gene>
<organism evidence="2 3">
    <name type="scientific">Nesterenkonia aurantiaca</name>
    <dbReference type="NCBI Taxonomy" id="1436010"/>
    <lineage>
        <taxon>Bacteria</taxon>
        <taxon>Bacillati</taxon>
        <taxon>Actinomycetota</taxon>
        <taxon>Actinomycetes</taxon>
        <taxon>Micrococcales</taxon>
        <taxon>Micrococcaceae</taxon>
        <taxon>Nesterenkonia</taxon>
    </lineage>
</organism>
<reference evidence="2 3" key="1">
    <citation type="submission" date="2019-03" db="EMBL/GenBank/DDBJ databases">
        <title>Genomic Encyclopedia of Type Strains, Phase III (KMG-III): the genomes of soil and plant-associated and newly described type strains.</title>
        <authorList>
            <person name="Whitman W."/>
        </authorList>
    </citation>
    <scope>NUCLEOTIDE SEQUENCE [LARGE SCALE GENOMIC DNA]</scope>
    <source>
        <strain evidence="2 3">DSM 27373</strain>
    </source>
</reference>
<accession>A0A4R7G773</accession>
<dbReference type="Proteomes" id="UP000294506">
    <property type="component" value="Unassembled WGS sequence"/>
</dbReference>
<dbReference type="PANTHER" id="PTHR30399">
    <property type="entry name" value="UNCHARACTERIZED PROTEIN YGJP"/>
    <property type="match status" value="1"/>
</dbReference>
<feature type="domain" description="YgjP-like metallopeptidase" evidence="1">
    <location>
        <begin position="4"/>
        <end position="163"/>
    </location>
</feature>
<evidence type="ECO:0000313" key="3">
    <source>
        <dbReference type="Proteomes" id="UP000294506"/>
    </source>
</evidence>
<dbReference type="Pfam" id="PF01863">
    <property type="entry name" value="YgjP-like"/>
    <property type="match status" value="1"/>
</dbReference>
<dbReference type="CDD" id="cd07344">
    <property type="entry name" value="M48_yhfN_like"/>
    <property type="match status" value="1"/>
</dbReference>
<dbReference type="PANTHER" id="PTHR30399:SF1">
    <property type="entry name" value="UTP PYROPHOSPHATASE"/>
    <property type="match status" value="1"/>
</dbReference>
<dbReference type="EMBL" id="SOAN01000001">
    <property type="protein sequence ID" value="TDS87276.1"/>
    <property type="molecule type" value="Genomic_DNA"/>
</dbReference>
<dbReference type="RefSeq" id="WP_133725432.1">
    <property type="nucleotide sequence ID" value="NZ_SOAN01000001.1"/>
</dbReference>
<dbReference type="InterPro" id="IPR002725">
    <property type="entry name" value="YgjP-like_metallopeptidase"/>
</dbReference>
<protein>
    <recommendedName>
        <fullName evidence="1">YgjP-like metallopeptidase domain-containing protein</fullName>
    </recommendedName>
</protein>
<sequence>MASRQLQQQQEITVDGQQVLVVRSARRTRTITADQVAGTLRLRVPVRLSQREIEDHARAFQKKLSRRAARRPRSDEELAQRARALSTRYFDGVPQPQAVSWSTQQHQRWGSTTSTTGTIRLSARLREMPVWVQDSVLVHELAHLIEPGHGAEFKALIAKYPRTAEADAFLAGVSWADRHAD</sequence>
<comment type="caution">
    <text evidence="2">The sequence shown here is derived from an EMBL/GenBank/DDBJ whole genome shotgun (WGS) entry which is preliminary data.</text>
</comment>
<name>A0A4R7G773_9MICC</name>